<proteinExistence type="predicted"/>
<protein>
    <recommendedName>
        <fullName evidence="3">Integrase zinc-binding domain-containing protein</fullName>
    </recommendedName>
</protein>
<sequence length="66" mass="7500">MHKQVSETAAVKRNKARIKRKGNRTVKLANFALGDFVLVARALKHPGKLTLRWKGPYRVVKVVPNH</sequence>
<evidence type="ECO:0000313" key="1">
    <source>
        <dbReference type="EMBL" id="RHY52892.1"/>
    </source>
</evidence>
<gene>
    <name evidence="1" type="ORF">DYB38_010471</name>
</gene>
<evidence type="ECO:0008006" key="3">
    <source>
        <dbReference type="Google" id="ProtNLM"/>
    </source>
</evidence>
<dbReference type="AlphaFoldDB" id="A0A397CU18"/>
<reference evidence="1 2" key="1">
    <citation type="submission" date="2018-08" db="EMBL/GenBank/DDBJ databases">
        <title>Aphanomyces genome sequencing and annotation.</title>
        <authorList>
            <person name="Minardi D."/>
            <person name="Oidtmann B."/>
            <person name="Van Der Giezen M."/>
            <person name="Studholme D.J."/>
        </authorList>
    </citation>
    <scope>NUCLEOTIDE SEQUENCE [LARGE SCALE GENOMIC DNA]</scope>
    <source>
        <strain evidence="1 2">SA</strain>
    </source>
</reference>
<evidence type="ECO:0000313" key="2">
    <source>
        <dbReference type="Proteomes" id="UP000265716"/>
    </source>
</evidence>
<dbReference type="Gene3D" id="2.30.30.850">
    <property type="match status" value="1"/>
</dbReference>
<dbReference type="EMBL" id="QUTC01006289">
    <property type="protein sequence ID" value="RHY52892.1"/>
    <property type="molecule type" value="Genomic_DNA"/>
</dbReference>
<organism evidence="1 2">
    <name type="scientific">Aphanomyces astaci</name>
    <name type="common">Crayfish plague agent</name>
    <dbReference type="NCBI Taxonomy" id="112090"/>
    <lineage>
        <taxon>Eukaryota</taxon>
        <taxon>Sar</taxon>
        <taxon>Stramenopiles</taxon>
        <taxon>Oomycota</taxon>
        <taxon>Saprolegniomycetes</taxon>
        <taxon>Saprolegniales</taxon>
        <taxon>Verrucalvaceae</taxon>
        <taxon>Aphanomyces</taxon>
    </lineage>
</organism>
<comment type="caution">
    <text evidence="1">The sequence shown here is derived from an EMBL/GenBank/DDBJ whole genome shotgun (WGS) entry which is preliminary data.</text>
</comment>
<feature type="non-terminal residue" evidence="1">
    <location>
        <position position="66"/>
    </location>
</feature>
<name>A0A397CU18_APHAT</name>
<accession>A0A397CU18</accession>
<dbReference type="Proteomes" id="UP000265716">
    <property type="component" value="Unassembled WGS sequence"/>
</dbReference>